<dbReference type="PANTHER" id="PTHR48094:SF19">
    <property type="entry name" value="DJ-1_PFPI DOMAIN-CONTAINING PROTEIN"/>
    <property type="match status" value="1"/>
</dbReference>
<reference evidence="2" key="1">
    <citation type="submission" date="2016-04" db="EMBL/GenBank/DDBJ databases">
        <authorList>
            <person name="Evans L.H."/>
            <person name="Alamgir A."/>
            <person name="Owens N."/>
            <person name="Weber N.D."/>
            <person name="Virtaneva K."/>
            <person name="Barbian K."/>
            <person name="Babar A."/>
            <person name="Rosenke K."/>
        </authorList>
    </citation>
    <scope>NUCLEOTIDE SEQUENCE</scope>
    <source>
        <strain evidence="2">86</strain>
    </source>
</reference>
<dbReference type="GO" id="GO:0005737">
    <property type="term" value="C:cytoplasm"/>
    <property type="evidence" value="ECO:0007669"/>
    <property type="project" value="TreeGrafter"/>
</dbReference>
<dbReference type="GO" id="GO:0003677">
    <property type="term" value="F:DNA binding"/>
    <property type="evidence" value="ECO:0007669"/>
    <property type="project" value="UniProtKB-KW"/>
</dbReference>
<keyword evidence="2" id="KW-0238">DNA-binding</keyword>
<gene>
    <name evidence="2" type="ORF">KL86CLO1_13145</name>
</gene>
<dbReference type="PANTHER" id="PTHR48094">
    <property type="entry name" value="PROTEIN/NUCLEIC ACID DEGLYCASE DJ-1-RELATED"/>
    <property type="match status" value="1"/>
</dbReference>
<proteinExistence type="predicted"/>
<name>A0A212KHN0_9FIRM</name>
<dbReference type="Gene3D" id="3.40.50.880">
    <property type="match status" value="1"/>
</dbReference>
<feature type="domain" description="DJ-1/PfpI" evidence="1">
    <location>
        <begin position="3"/>
        <end position="169"/>
    </location>
</feature>
<dbReference type="InterPro" id="IPR029062">
    <property type="entry name" value="Class_I_gatase-like"/>
</dbReference>
<dbReference type="SUPFAM" id="SSF52317">
    <property type="entry name" value="Class I glutamine amidotransferase-like"/>
    <property type="match status" value="1"/>
</dbReference>
<evidence type="ECO:0000259" key="1">
    <source>
        <dbReference type="Pfam" id="PF01965"/>
    </source>
</evidence>
<sequence length="199" mass="21452">MKKTVLFVLLDQYADWEGAYLSSGLLALAPEEYAVKTVSLTAEPVRSMGGFTALPDYALSSAPVTFEGLILIGGMSWRAESAQQVGPLVERAVRGGKVLGGICDASAFLGTLGTLNQARHTSNDLDDLKQWAGDAYTGESNYIREQAVRDGKLVTANGSAALEFAREVLLALNAAPEEKILDWYRFHKLGFYEASALKS</sequence>
<dbReference type="InterPro" id="IPR050325">
    <property type="entry name" value="Prot/Nucl_acid_deglycase"/>
</dbReference>
<evidence type="ECO:0000313" key="2">
    <source>
        <dbReference type="EMBL" id="SBW11065.1"/>
    </source>
</evidence>
<dbReference type="Pfam" id="PF01965">
    <property type="entry name" value="DJ-1_PfpI"/>
    <property type="match status" value="1"/>
</dbReference>
<protein>
    <submittedName>
        <fullName evidence="2">Transcriptional regulator containing an amidase domain and an AraC-type DNA-binding HTH domain</fullName>
    </submittedName>
</protein>
<accession>A0A212KHN0</accession>
<dbReference type="EMBL" id="FLUN01000001">
    <property type="protein sequence ID" value="SBW11065.1"/>
    <property type="molecule type" value="Genomic_DNA"/>
</dbReference>
<dbReference type="InterPro" id="IPR002818">
    <property type="entry name" value="DJ-1/PfpI"/>
</dbReference>
<dbReference type="AlphaFoldDB" id="A0A212KHN0"/>
<organism evidence="2">
    <name type="scientific">uncultured Eubacteriales bacterium</name>
    <dbReference type="NCBI Taxonomy" id="172733"/>
    <lineage>
        <taxon>Bacteria</taxon>
        <taxon>Bacillati</taxon>
        <taxon>Bacillota</taxon>
        <taxon>Clostridia</taxon>
        <taxon>Eubacteriales</taxon>
        <taxon>environmental samples</taxon>
    </lineage>
</organism>